<dbReference type="InterPro" id="IPR050059">
    <property type="entry name" value="ATP_synthase_B_chain"/>
</dbReference>
<evidence type="ECO:0000313" key="16">
    <source>
        <dbReference type="Proteomes" id="UP000494245"/>
    </source>
</evidence>
<comment type="caution">
    <text evidence="15">The sequence shown here is derived from an EMBL/GenBank/DDBJ whole genome shotgun (WGS) entry which is preliminary data.</text>
</comment>
<evidence type="ECO:0000256" key="5">
    <source>
        <dbReference type="ARBA" id="ARBA00022781"/>
    </source>
</evidence>
<evidence type="ECO:0000256" key="3">
    <source>
        <dbReference type="ARBA" id="ARBA00022547"/>
    </source>
</evidence>
<dbReference type="PANTHER" id="PTHR33445:SF2">
    <property type="entry name" value="ATP SYNTHASE SUBUNIT B', CHLOROPLASTIC"/>
    <property type="match status" value="1"/>
</dbReference>
<evidence type="ECO:0000256" key="7">
    <source>
        <dbReference type="ARBA" id="ARBA00023065"/>
    </source>
</evidence>
<keyword evidence="2 13" id="KW-0813">Transport</keyword>
<comment type="subcellular location">
    <subcellularLocation>
        <location evidence="13">Cell membrane</location>
        <topology evidence="13">Single-pass membrane protein</topology>
    </subcellularLocation>
    <subcellularLocation>
        <location evidence="12">Endomembrane system</location>
        <topology evidence="12">Single-pass membrane protein</topology>
    </subcellularLocation>
</comment>
<dbReference type="CDD" id="cd06503">
    <property type="entry name" value="ATP-synt_Fo_b"/>
    <property type="match status" value="1"/>
</dbReference>
<dbReference type="Proteomes" id="UP000494245">
    <property type="component" value="Unassembled WGS sequence"/>
</dbReference>
<evidence type="ECO:0000256" key="12">
    <source>
        <dbReference type="ARBA" id="ARBA00037847"/>
    </source>
</evidence>
<dbReference type="HAMAP" id="MF_01398">
    <property type="entry name" value="ATP_synth_b_bprime"/>
    <property type="match status" value="1"/>
</dbReference>
<dbReference type="GO" id="GO:0046933">
    <property type="term" value="F:proton-transporting ATP synthase activity, rotational mechanism"/>
    <property type="evidence" value="ECO:0007669"/>
    <property type="project" value="UniProtKB-UniRule"/>
</dbReference>
<comment type="similarity">
    <text evidence="1 13 14">Belongs to the ATPase B chain family.</text>
</comment>
<keyword evidence="7 13" id="KW-0406">Ion transport</keyword>
<dbReference type="Pfam" id="PF00430">
    <property type="entry name" value="ATP-synt_B"/>
    <property type="match status" value="1"/>
</dbReference>
<keyword evidence="3 13" id="KW-0138">CF(0)</keyword>
<dbReference type="GO" id="GO:0012505">
    <property type="term" value="C:endomembrane system"/>
    <property type="evidence" value="ECO:0007669"/>
    <property type="project" value="UniProtKB-SubCell"/>
</dbReference>
<organism evidence="15 16">
    <name type="scientific">Fundidesulfovibrio magnetotacticus</name>
    <dbReference type="NCBI Taxonomy" id="2730080"/>
    <lineage>
        <taxon>Bacteria</taxon>
        <taxon>Pseudomonadati</taxon>
        <taxon>Thermodesulfobacteriota</taxon>
        <taxon>Desulfovibrionia</taxon>
        <taxon>Desulfovibrionales</taxon>
        <taxon>Desulfovibrionaceae</taxon>
        <taxon>Fundidesulfovibrio</taxon>
    </lineage>
</organism>
<keyword evidence="8 13" id="KW-0472">Membrane</keyword>
<evidence type="ECO:0000256" key="13">
    <source>
        <dbReference type="HAMAP-Rule" id="MF_01398"/>
    </source>
</evidence>
<dbReference type="InterPro" id="IPR002146">
    <property type="entry name" value="ATP_synth_b/b'su_bac/chlpt"/>
</dbReference>
<feature type="transmembrane region" description="Helical" evidence="13">
    <location>
        <begin position="12"/>
        <end position="32"/>
    </location>
</feature>
<reference evidence="15 16" key="2">
    <citation type="submission" date="2020-05" db="EMBL/GenBank/DDBJ databases">
        <title>Draft genome sequence of Desulfovibrio sp. strainFSS-1.</title>
        <authorList>
            <person name="Shimoshige H."/>
            <person name="Kobayashi H."/>
            <person name="Maekawa T."/>
        </authorList>
    </citation>
    <scope>NUCLEOTIDE SEQUENCE [LARGE SCALE GENOMIC DNA]</scope>
    <source>
        <strain evidence="15 16">SIID29052-01</strain>
    </source>
</reference>
<evidence type="ECO:0000256" key="2">
    <source>
        <dbReference type="ARBA" id="ARBA00022448"/>
    </source>
</evidence>
<dbReference type="GO" id="GO:0005886">
    <property type="term" value="C:plasma membrane"/>
    <property type="evidence" value="ECO:0007669"/>
    <property type="project" value="UniProtKB-SubCell"/>
</dbReference>
<dbReference type="GO" id="GO:0045259">
    <property type="term" value="C:proton-transporting ATP synthase complex"/>
    <property type="evidence" value="ECO:0007669"/>
    <property type="project" value="UniProtKB-KW"/>
</dbReference>
<evidence type="ECO:0000256" key="14">
    <source>
        <dbReference type="RuleBase" id="RU003848"/>
    </source>
</evidence>
<evidence type="ECO:0000256" key="4">
    <source>
        <dbReference type="ARBA" id="ARBA00022692"/>
    </source>
</evidence>
<reference evidence="15 16" key="1">
    <citation type="submission" date="2020-04" db="EMBL/GenBank/DDBJ databases">
        <authorList>
            <consortium name="Desulfovibrio sp. FSS-1 genome sequencing consortium"/>
            <person name="Shimoshige H."/>
            <person name="Kobayashi H."/>
            <person name="Maekawa T."/>
        </authorList>
    </citation>
    <scope>NUCLEOTIDE SEQUENCE [LARGE SCALE GENOMIC DNA]</scope>
    <source>
        <strain evidence="15 16">SIID29052-01</strain>
    </source>
</reference>
<keyword evidence="4 13" id="KW-0812">Transmembrane</keyword>
<protein>
    <recommendedName>
        <fullName evidence="13">ATP synthase subunit b</fullName>
    </recommendedName>
    <alternativeName>
        <fullName evidence="13">ATP synthase F(0) sector subunit b</fullName>
    </alternativeName>
    <alternativeName>
        <fullName evidence="13">ATPase subunit I</fullName>
    </alternativeName>
    <alternativeName>
        <fullName evidence="13">F-type ATPase subunit b</fullName>
        <shortName evidence="13">F-ATPase subunit b</shortName>
    </alternativeName>
</protein>
<evidence type="ECO:0000256" key="6">
    <source>
        <dbReference type="ARBA" id="ARBA00022989"/>
    </source>
</evidence>
<comment type="subunit">
    <text evidence="13">F-type ATPases have 2 components, F(1) - the catalytic core - and F(0) - the membrane proton channel. F(1) has five subunits: alpha(3), beta(3), gamma(1), delta(1), epsilon(1). F(0) has three main subunits: a(1), b(2) and c(10-14). The alpha and beta chains form an alternating ring which encloses part of the gamma chain. F(1) is attached to F(0) by a central stalk formed by the gamma and epsilon chains, while a peripheral stalk is formed by the delta and b chains.</text>
</comment>
<evidence type="ECO:0000256" key="9">
    <source>
        <dbReference type="ARBA" id="ARBA00023310"/>
    </source>
</evidence>
<evidence type="ECO:0000256" key="1">
    <source>
        <dbReference type="ARBA" id="ARBA00005513"/>
    </source>
</evidence>
<dbReference type="GO" id="GO:0046961">
    <property type="term" value="F:proton-transporting ATPase activity, rotational mechanism"/>
    <property type="evidence" value="ECO:0007669"/>
    <property type="project" value="TreeGrafter"/>
</dbReference>
<keyword evidence="6 13" id="KW-1133">Transmembrane helix</keyword>
<accession>A0A6V8M493</accession>
<gene>
    <name evidence="15" type="primary">atpF_2</name>
    <name evidence="13" type="synonym">atpF</name>
    <name evidence="15" type="ORF">NNJEOMEG_03083</name>
</gene>
<evidence type="ECO:0000313" key="15">
    <source>
        <dbReference type="EMBL" id="GFK95225.1"/>
    </source>
</evidence>
<evidence type="ECO:0000256" key="10">
    <source>
        <dbReference type="ARBA" id="ARBA00025198"/>
    </source>
</evidence>
<evidence type="ECO:0000256" key="11">
    <source>
        <dbReference type="ARBA" id="ARBA00025614"/>
    </source>
</evidence>
<keyword evidence="16" id="KW-1185">Reference proteome</keyword>
<keyword evidence="9 13" id="KW-0066">ATP synthesis</keyword>
<name>A0A6V8M493_9BACT</name>
<sequence>MDILVLDKWFFVQVVNFLVILVVLNAVLIAPIRRMLKLRAGTIAAQASEIDGFTANAESKIKNYQDALEAARVQASATRAGLREEGLSAEKGILEAAGKQAADELKAARTKISGESKAALETMLAGVTGMAEKAASKILGKAL</sequence>
<proteinExistence type="inferred from homology"/>
<evidence type="ECO:0000256" key="8">
    <source>
        <dbReference type="ARBA" id="ARBA00023136"/>
    </source>
</evidence>
<keyword evidence="5 13" id="KW-0375">Hydrogen ion transport</keyword>
<dbReference type="PANTHER" id="PTHR33445">
    <property type="entry name" value="ATP SYNTHASE SUBUNIT B', CHLOROPLASTIC"/>
    <property type="match status" value="1"/>
</dbReference>
<dbReference type="AlphaFoldDB" id="A0A6V8M493"/>
<dbReference type="EMBL" id="BLTE01000015">
    <property type="protein sequence ID" value="GFK95225.1"/>
    <property type="molecule type" value="Genomic_DNA"/>
</dbReference>
<keyword evidence="13" id="KW-1003">Cell membrane</keyword>
<dbReference type="RefSeq" id="WP_235956997.1">
    <property type="nucleotide sequence ID" value="NZ_BLTE01000015.1"/>
</dbReference>
<comment type="function">
    <text evidence="11">Component of the F(0) channel, it forms part of the peripheral stalk, linking F(1) to F(0). The b'-subunit is a diverged and duplicated form of b found in plants and photosynthetic bacteria.</text>
</comment>
<comment type="function">
    <text evidence="10 13">F(1)F(0) ATP synthase produces ATP from ADP in the presence of a proton or sodium gradient. F-type ATPases consist of two structural domains, F(1) containing the extramembraneous catalytic core and F(0) containing the membrane proton channel, linked together by a central stalk and a peripheral stalk. During catalysis, ATP synthesis in the catalytic domain of F(1) is coupled via a rotary mechanism of the central stalk subunits to proton translocation.</text>
</comment>